<organism evidence="2 3">
    <name type="scientific">Dethiobacter alkaliphilus AHT 1</name>
    <dbReference type="NCBI Taxonomy" id="555088"/>
    <lineage>
        <taxon>Bacteria</taxon>
        <taxon>Bacillati</taxon>
        <taxon>Bacillota</taxon>
        <taxon>Dethiobacteria</taxon>
        <taxon>Dethiobacterales</taxon>
        <taxon>Dethiobacteraceae</taxon>
        <taxon>Dethiobacter</taxon>
    </lineage>
</organism>
<feature type="transmembrane region" description="Helical" evidence="1">
    <location>
        <begin position="7"/>
        <end position="26"/>
    </location>
</feature>
<keyword evidence="1" id="KW-0472">Membrane</keyword>
<proteinExistence type="predicted"/>
<evidence type="ECO:0000313" key="3">
    <source>
        <dbReference type="Proteomes" id="UP000006443"/>
    </source>
</evidence>
<reference evidence="2 3" key="1">
    <citation type="submission" date="2009-02" db="EMBL/GenBank/DDBJ databases">
        <title>Sequencing of the draft genome and assembly of Dethiobacter alkaliphilus AHT 1.</title>
        <authorList>
            <consortium name="US DOE Joint Genome Institute (JGI-PGF)"/>
            <person name="Lucas S."/>
            <person name="Copeland A."/>
            <person name="Lapidus A."/>
            <person name="Glavina del Rio T."/>
            <person name="Dalin E."/>
            <person name="Tice H."/>
            <person name="Bruce D."/>
            <person name="Goodwin L."/>
            <person name="Pitluck S."/>
            <person name="Larimer F."/>
            <person name="Land M.L."/>
            <person name="Hauser L."/>
            <person name="Muyzer G."/>
        </authorList>
    </citation>
    <scope>NUCLEOTIDE SEQUENCE [LARGE SCALE GENOMIC DNA]</scope>
    <source>
        <strain evidence="2 3">AHT 1</strain>
    </source>
</reference>
<dbReference type="Proteomes" id="UP000006443">
    <property type="component" value="Unassembled WGS sequence"/>
</dbReference>
<gene>
    <name evidence="2" type="ORF">DealDRAFT_0471</name>
</gene>
<accession>C0GDQ8</accession>
<protein>
    <submittedName>
        <fullName evidence="2">Uncharacterized protein</fullName>
    </submittedName>
</protein>
<keyword evidence="3" id="KW-1185">Reference proteome</keyword>
<keyword evidence="1" id="KW-0812">Transmembrane</keyword>
<evidence type="ECO:0000256" key="1">
    <source>
        <dbReference type="SAM" id="Phobius"/>
    </source>
</evidence>
<dbReference type="AlphaFoldDB" id="C0GDQ8"/>
<feature type="transmembrane region" description="Helical" evidence="1">
    <location>
        <begin position="32"/>
        <end position="51"/>
    </location>
</feature>
<keyword evidence="1" id="KW-1133">Transmembrane helix</keyword>
<comment type="caution">
    <text evidence="2">The sequence shown here is derived from an EMBL/GenBank/DDBJ whole genome shotgun (WGS) entry which is preliminary data.</text>
</comment>
<name>C0GDQ8_DETAL</name>
<dbReference type="EMBL" id="ACJM01000002">
    <property type="protein sequence ID" value="EEG78541.1"/>
    <property type="molecule type" value="Genomic_DNA"/>
</dbReference>
<feature type="transmembrane region" description="Helical" evidence="1">
    <location>
        <begin position="72"/>
        <end position="95"/>
    </location>
</feature>
<dbReference type="RefSeq" id="WP_008514495.1">
    <property type="nucleotide sequence ID" value="NZ_ACJM01000002.1"/>
</dbReference>
<sequence length="96" mass="11099">MKTTTETYRLLNSIALLGIVIVLLFVDLSELQGTMLSNLLIVLLGINFMLIRYEKRLKTNQPVNFMSLLKDVYFVISYMVFWLGVALIIYTLIVYT</sequence>
<evidence type="ECO:0000313" key="2">
    <source>
        <dbReference type="EMBL" id="EEG78541.1"/>
    </source>
</evidence>